<proteinExistence type="predicted"/>
<sequence>MTFAFLCSGDSLLCLCTTTTCVSVSHYPFPRLPKPFSRAHTFVHAHIHTYTYTCVLISAESTRCRNPYFPRPMHTKPAHRSFIRCESVYILFLFFRSRFLLILDFLPLTLTLSPCLLNFLLYPSNG</sequence>
<evidence type="ECO:0000313" key="4">
    <source>
        <dbReference type="Proteomes" id="UP000078512"/>
    </source>
</evidence>
<organism evidence="3 4">
    <name type="scientific">Linnemannia elongata AG-77</name>
    <dbReference type="NCBI Taxonomy" id="1314771"/>
    <lineage>
        <taxon>Eukaryota</taxon>
        <taxon>Fungi</taxon>
        <taxon>Fungi incertae sedis</taxon>
        <taxon>Mucoromycota</taxon>
        <taxon>Mortierellomycotina</taxon>
        <taxon>Mortierellomycetes</taxon>
        <taxon>Mortierellales</taxon>
        <taxon>Mortierellaceae</taxon>
        <taxon>Linnemannia</taxon>
    </lineage>
</organism>
<feature type="transmembrane region" description="Helical" evidence="1">
    <location>
        <begin position="99"/>
        <end position="122"/>
    </location>
</feature>
<dbReference type="EMBL" id="KV442065">
    <property type="protein sequence ID" value="OAQ26583.1"/>
    <property type="molecule type" value="Genomic_DNA"/>
</dbReference>
<keyword evidence="1" id="KW-0812">Transmembrane</keyword>
<keyword evidence="2" id="KW-0732">Signal</keyword>
<evidence type="ECO:0008006" key="5">
    <source>
        <dbReference type="Google" id="ProtNLM"/>
    </source>
</evidence>
<protein>
    <recommendedName>
        <fullName evidence="5">Secreted protein</fullName>
    </recommendedName>
</protein>
<keyword evidence="1" id="KW-1133">Transmembrane helix</keyword>
<evidence type="ECO:0000313" key="3">
    <source>
        <dbReference type="EMBL" id="OAQ26583.1"/>
    </source>
</evidence>
<keyword evidence="4" id="KW-1185">Reference proteome</keyword>
<feature type="signal peptide" evidence="2">
    <location>
        <begin position="1"/>
        <end position="21"/>
    </location>
</feature>
<keyword evidence="1" id="KW-0472">Membrane</keyword>
<evidence type="ECO:0000256" key="1">
    <source>
        <dbReference type="SAM" id="Phobius"/>
    </source>
</evidence>
<dbReference type="AlphaFoldDB" id="A0A197JNP1"/>
<dbReference type="Proteomes" id="UP000078512">
    <property type="component" value="Unassembled WGS sequence"/>
</dbReference>
<feature type="chain" id="PRO_5008276125" description="Secreted protein" evidence="2">
    <location>
        <begin position="22"/>
        <end position="126"/>
    </location>
</feature>
<gene>
    <name evidence="3" type="ORF">K457DRAFT_683797</name>
</gene>
<accession>A0A197JNP1</accession>
<evidence type="ECO:0000256" key="2">
    <source>
        <dbReference type="SAM" id="SignalP"/>
    </source>
</evidence>
<name>A0A197JNP1_9FUNG</name>
<reference evidence="3 4" key="1">
    <citation type="submission" date="2016-05" db="EMBL/GenBank/DDBJ databases">
        <title>Genome sequencing reveals origins of a unique bacterial endosymbiosis in the earliest lineages of terrestrial Fungi.</title>
        <authorList>
            <consortium name="DOE Joint Genome Institute"/>
            <person name="Uehling J."/>
            <person name="Gryganskyi A."/>
            <person name="Hameed K."/>
            <person name="Tschaplinski T."/>
            <person name="Misztal P."/>
            <person name="Wu S."/>
            <person name="Desiro A."/>
            <person name="Vande Pol N."/>
            <person name="Du Z.-Y."/>
            <person name="Zienkiewicz A."/>
            <person name="Zienkiewicz K."/>
            <person name="Morin E."/>
            <person name="Tisserant E."/>
            <person name="Splivallo R."/>
            <person name="Hainaut M."/>
            <person name="Henrissat B."/>
            <person name="Ohm R."/>
            <person name="Kuo A."/>
            <person name="Yan J."/>
            <person name="Lipzen A."/>
            <person name="Nolan M."/>
            <person name="Labutti K."/>
            <person name="Barry K."/>
            <person name="Goldstein A."/>
            <person name="Labbe J."/>
            <person name="Schadt C."/>
            <person name="Tuskan G."/>
            <person name="Grigoriev I."/>
            <person name="Martin F."/>
            <person name="Vilgalys R."/>
            <person name="Bonito G."/>
        </authorList>
    </citation>
    <scope>NUCLEOTIDE SEQUENCE [LARGE SCALE GENOMIC DNA]</scope>
    <source>
        <strain evidence="3 4">AG-77</strain>
    </source>
</reference>